<dbReference type="Proteomes" id="UP000704712">
    <property type="component" value="Unassembled WGS sequence"/>
</dbReference>
<reference evidence="1" key="1">
    <citation type="submission" date="2020-03" db="EMBL/GenBank/DDBJ databases">
        <title>Hybrid Assembly of Korean Phytophthora infestans isolates.</title>
        <authorList>
            <person name="Prokchorchik M."/>
            <person name="Lee Y."/>
            <person name="Seo J."/>
            <person name="Cho J.-H."/>
            <person name="Park Y.-E."/>
            <person name="Jang D.-C."/>
            <person name="Im J.-S."/>
            <person name="Choi J.-G."/>
            <person name="Park H.-J."/>
            <person name="Lee G.-B."/>
            <person name="Lee Y.-G."/>
            <person name="Hong S.-Y."/>
            <person name="Cho K."/>
            <person name="Sohn K.H."/>
        </authorList>
    </citation>
    <scope>NUCLEOTIDE SEQUENCE</scope>
    <source>
        <strain evidence="1">KR_2_A2</strain>
    </source>
</reference>
<evidence type="ECO:0000313" key="1">
    <source>
        <dbReference type="EMBL" id="KAF4149240.1"/>
    </source>
</evidence>
<accession>A0A8S9V8F3</accession>
<evidence type="ECO:0000313" key="2">
    <source>
        <dbReference type="Proteomes" id="UP000704712"/>
    </source>
</evidence>
<sequence length="92" mass="10172">MVDSSDDSDTVDSRSSLVDYESWSADAIRKECAKRGLLACGRADKKIFSDEFATRFSQSGNTAPRADVDSRTLREKSGFWQDVYIGGQTPLV</sequence>
<organism evidence="1 2">
    <name type="scientific">Phytophthora infestans</name>
    <name type="common">Potato late blight agent</name>
    <name type="synonym">Botrytis infestans</name>
    <dbReference type="NCBI Taxonomy" id="4787"/>
    <lineage>
        <taxon>Eukaryota</taxon>
        <taxon>Sar</taxon>
        <taxon>Stramenopiles</taxon>
        <taxon>Oomycota</taxon>
        <taxon>Peronosporomycetes</taxon>
        <taxon>Peronosporales</taxon>
        <taxon>Peronosporaceae</taxon>
        <taxon>Phytophthora</taxon>
    </lineage>
</organism>
<gene>
    <name evidence="1" type="ORF">GN958_ATG01551</name>
</gene>
<name>A0A8S9V8F3_PHYIN</name>
<protein>
    <submittedName>
        <fullName evidence="1">Uncharacterized protein</fullName>
    </submittedName>
</protein>
<proteinExistence type="predicted"/>
<dbReference type="AlphaFoldDB" id="A0A8S9V8F3"/>
<dbReference type="EMBL" id="JAACNO010000183">
    <property type="protein sequence ID" value="KAF4149240.1"/>
    <property type="molecule type" value="Genomic_DNA"/>
</dbReference>
<comment type="caution">
    <text evidence="1">The sequence shown here is derived from an EMBL/GenBank/DDBJ whole genome shotgun (WGS) entry which is preliminary data.</text>
</comment>